<dbReference type="RefSeq" id="WP_138194143.1">
    <property type="nucleotide sequence ID" value="NZ_VCIW01000005.1"/>
</dbReference>
<keyword evidence="7" id="KW-1185">Reference proteome</keyword>
<gene>
    <name evidence="6" type="ORF">FE782_11050</name>
</gene>
<comment type="caution">
    <text evidence="6">The sequence shown here is derived from an EMBL/GenBank/DDBJ whole genome shotgun (WGS) entry which is preliminary data.</text>
</comment>
<dbReference type="AlphaFoldDB" id="A0A5R9G7U0"/>
<dbReference type="OrthoDB" id="9806940at2"/>
<evidence type="ECO:0000256" key="2">
    <source>
        <dbReference type="ARBA" id="ARBA00008072"/>
    </source>
</evidence>
<comment type="similarity">
    <text evidence="2">Belongs to the zinc-containing alcohol dehydrogenase family.</text>
</comment>
<accession>A0A5R9G7U0</accession>
<dbReference type="InterPro" id="IPR011032">
    <property type="entry name" value="GroES-like_sf"/>
</dbReference>
<keyword evidence="5" id="KW-0560">Oxidoreductase</keyword>
<dbReference type="SUPFAM" id="SSF50129">
    <property type="entry name" value="GroES-like"/>
    <property type="match status" value="1"/>
</dbReference>
<keyword evidence="4" id="KW-0862">Zinc</keyword>
<dbReference type="GO" id="GO:0046872">
    <property type="term" value="F:metal ion binding"/>
    <property type="evidence" value="ECO:0007669"/>
    <property type="project" value="UniProtKB-KW"/>
</dbReference>
<proteinExistence type="inferred from homology"/>
<evidence type="ECO:0000313" key="6">
    <source>
        <dbReference type="EMBL" id="TLS52487.1"/>
    </source>
</evidence>
<sequence length="331" mass="36583">MRADAVVFTGVRQVRFMEVEVPDPGPEDVVVDLVYSWISNGTESSFLYGERVTGEQAPRPGDALPFPQVAGYQKVGIVRSVGESVKDVEPGDWVFASISKVNGMKFDSGGHINPSVTHRSQVWKLPERVEPLAYSGAVLTQVGYNCGFRPDVTAGDQAIVIGDGMVGQWAAQSLSHRGAEVTVLGRHDARLSLLPSPIRSFNTRKEPLSRWLDGRRDIAVVVDTVGDMNAFREIQPAMKWNSHFVSAGFLGTEGTIDIQQLRAQEMTLHCPSGWTKQRMDETIAGIHEGWLQTLPLITHKFSAAEAENAWMLIMEKSEPFLGVILEWRNKP</sequence>
<dbReference type="PANTHER" id="PTHR43350">
    <property type="entry name" value="NAD-DEPENDENT ALCOHOL DEHYDROGENASE"/>
    <property type="match status" value="1"/>
</dbReference>
<evidence type="ECO:0000256" key="1">
    <source>
        <dbReference type="ARBA" id="ARBA00001947"/>
    </source>
</evidence>
<evidence type="ECO:0000256" key="5">
    <source>
        <dbReference type="ARBA" id="ARBA00023002"/>
    </source>
</evidence>
<dbReference type="Proteomes" id="UP000309676">
    <property type="component" value="Unassembled WGS sequence"/>
</dbReference>
<dbReference type="EMBL" id="VCIW01000005">
    <property type="protein sequence ID" value="TLS52487.1"/>
    <property type="molecule type" value="Genomic_DNA"/>
</dbReference>
<reference evidence="6 7" key="1">
    <citation type="submission" date="2019-05" db="EMBL/GenBank/DDBJ databases">
        <authorList>
            <person name="Narsing Rao M.P."/>
            <person name="Li W.J."/>
        </authorList>
    </citation>
    <scope>NUCLEOTIDE SEQUENCE [LARGE SCALE GENOMIC DNA]</scope>
    <source>
        <strain evidence="6 7">SYSU_K30003</strain>
    </source>
</reference>
<organism evidence="6 7">
    <name type="scientific">Paenibacillus antri</name>
    <dbReference type="NCBI Taxonomy" id="2582848"/>
    <lineage>
        <taxon>Bacteria</taxon>
        <taxon>Bacillati</taxon>
        <taxon>Bacillota</taxon>
        <taxon>Bacilli</taxon>
        <taxon>Bacillales</taxon>
        <taxon>Paenibacillaceae</taxon>
        <taxon>Paenibacillus</taxon>
    </lineage>
</organism>
<protein>
    <recommendedName>
        <fullName evidence="8">Zinc-binding dehydrogenase</fullName>
    </recommendedName>
</protein>
<comment type="cofactor">
    <cofactor evidence="1">
        <name>Zn(2+)</name>
        <dbReference type="ChEBI" id="CHEBI:29105"/>
    </cofactor>
</comment>
<dbReference type="Gene3D" id="3.40.50.720">
    <property type="entry name" value="NAD(P)-binding Rossmann-like Domain"/>
    <property type="match status" value="1"/>
</dbReference>
<evidence type="ECO:0000256" key="4">
    <source>
        <dbReference type="ARBA" id="ARBA00022833"/>
    </source>
</evidence>
<dbReference type="Gene3D" id="3.90.180.10">
    <property type="entry name" value="Medium-chain alcohol dehydrogenases, catalytic domain"/>
    <property type="match status" value="2"/>
</dbReference>
<evidence type="ECO:0000313" key="7">
    <source>
        <dbReference type="Proteomes" id="UP000309676"/>
    </source>
</evidence>
<dbReference type="SUPFAM" id="SSF51735">
    <property type="entry name" value="NAD(P)-binding Rossmann-fold domains"/>
    <property type="match status" value="1"/>
</dbReference>
<dbReference type="PANTHER" id="PTHR43350:SF17">
    <property type="entry name" value="NAD-DEPENDENT ALCOHOL DEHYDROGENASE"/>
    <property type="match status" value="1"/>
</dbReference>
<evidence type="ECO:0008006" key="8">
    <source>
        <dbReference type="Google" id="ProtNLM"/>
    </source>
</evidence>
<name>A0A5R9G7U0_9BACL</name>
<evidence type="ECO:0000256" key="3">
    <source>
        <dbReference type="ARBA" id="ARBA00022723"/>
    </source>
</evidence>
<dbReference type="GO" id="GO:0016491">
    <property type="term" value="F:oxidoreductase activity"/>
    <property type="evidence" value="ECO:0007669"/>
    <property type="project" value="UniProtKB-KW"/>
</dbReference>
<dbReference type="InterPro" id="IPR036291">
    <property type="entry name" value="NAD(P)-bd_dom_sf"/>
</dbReference>
<keyword evidence="3" id="KW-0479">Metal-binding</keyword>